<name>A0A9D3VJR8_9ROSI</name>
<keyword evidence="3" id="KW-1185">Reference proteome</keyword>
<accession>A0A9D3VJR8</accession>
<dbReference type="AlphaFoldDB" id="A0A9D3VJR8"/>
<gene>
    <name evidence="2" type="ORF">J1N35_023565</name>
</gene>
<feature type="region of interest" description="Disordered" evidence="1">
    <location>
        <begin position="1"/>
        <end position="21"/>
    </location>
</feature>
<dbReference type="Proteomes" id="UP000828251">
    <property type="component" value="Unassembled WGS sequence"/>
</dbReference>
<comment type="caution">
    <text evidence="2">The sequence shown here is derived from an EMBL/GenBank/DDBJ whole genome shotgun (WGS) entry which is preliminary data.</text>
</comment>
<evidence type="ECO:0000313" key="2">
    <source>
        <dbReference type="EMBL" id="KAH1083804.1"/>
    </source>
</evidence>
<proteinExistence type="predicted"/>
<dbReference type="EMBL" id="JAIQCV010000007">
    <property type="protein sequence ID" value="KAH1083804.1"/>
    <property type="molecule type" value="Genomic_DNA"/>
</dbReference>
<evidence type="ECO:0000256" key="1">
    <source>
        <dbReference type="SAM" id="MobiDB-lite"/>
    </source>
</evidence>
<reference evidence="2 3" key="1">
    <citation type="journal article" date="2021" name="Plant Biotechnol. J.">
        <title>Multi-omics assisted identification of the key and species-specific regulatory components of drought-tolerant mechanisms in Gossypium stocksii.</title>
        <authorList>
            <person name="Yu D."/>
            <person name="Ke L."/>
            <person name="Zhang D."/>
            <person name="Wu Y."/>
            <person name="Sun Y."/>
            <person name="Mei J."/>
            <person name="Sun J."/>
            <person name="Sun Y."/>
        </authorList>
    </citation>
    <scope>NUCLEOTIDE SEQUENCE [LARGE SCALE GENOMIC DNA]</scope>
    <source>
        <strain evidence="3">cv. E1</strain>
        <tissue evidence="2">Leaf</tissue>
    </source>
</reference>
<sequence length="148" mass="17571">MKPGLCHENLTPPRKRPEEDKGTIKPVSLLQLSSIFFYESFLQYTSFFPRVSKKIHVICQANLIKGRLAHFLFSISKNCSNVGREECNKYSQRFSFGTLLTNFQMLRYIDELFKNRVNLYFPSWDFICYYHFHVKDTAYGFLSIHMLF</sequence>
<protein>
    <submittedName>
        <fullName evidence="2">Uncharacterized protein</fullName>
    </submittedName>
</protein>
<organism evidence="2 3">
    <name type="scientific">Gossypium stocksii</name>
    <dbReference type="NCBI Taxonomy" id="47602"/>
    <lineage>
        <taxon>Eukaryota</taxon>
        <taxon>Viridiplantae</taxon>
        <taxon>Streptophyta</taxon>
        <taxon>Embryophyta</taxon>
        <taxon>Tracheophyta</taxon>
        <taxon>Spermatophyta</taxon>
        <taxon>Magnoliopsida</taxon>
        <taxon>eudicotyledons</taxon>
        <taxon>Gunneridae</taxon>
        <taxon>Pentapetalae</taxon>
        <taxon>rosids</taxon>
        <taxon>malvids</taxon>
        <taxon>Malvales</taxon>
        <taxon>Malvaceae</taxon>
        <taxon>Malvoideae</taxon>
        <taxon>Gossypium</taxon>
    </lineage>
</organism>
<evidence type="ECO:0000313" key="3">
    <source>
        <dbReference type="Proteomes" id="UP000828251"/>
    </source>
</evidence>